<dbReference type="AlphaFoldDB" id="A0AAD8D5S2"/>
<keyword evidence="1" id="KW-0812">Transmembrane</keyword>
<reference evidence="4" key="1">
    <citation type="submission" date="2022-02" db="EMBL/GenBank/DDBJ databases">
        <title>Atlantic sturgeon de novo genome assembly.</title>
        <authorList>
            <person name="Stock M."/>
            <person name="Klopp C."/>
            <person name="Guiguen Y."/>
            <person name="Cabau C."/>
            <person name="Parinello H."/>
            <person name="Santidrian Yebra-Pimentel E."/>
            <person name="Kuhl H."/>
            <person name="Dirks R.P."/>
            <person name="Guessner J."/>
            <person name="Wuertz S."/>
            <person name="Du K."/>
            <person name="Schartl M."/>
        </authorList>
    </citation>
    <scope>NUCLEOTIDE SEQUENCE</scope>
    <source>
        <strain evidence="4">STURGEONOMICS-FGT-2020</strain>
        <tissue evidence="4">Whole blood</tissue>
    </source>
</reference>
<dbReference type="PANTHER" id="PTHR45828">
    <property type="entry name" value="CYTOCHROME B561/FERRIC REDUCTASE TRANSMEMBRANE"/>
    <property type="match status" value="1"/>
</dbReference>
<feature type="transmembrane region" description="Helical" evidence="1">
    <location>
        <begin position="166"/>
        <end position="186"/>
    </location>
</feature>
<dbReference type="Gene3D" id="2.60.40.4060">
    <property type="entry name" value="Reeler domain"/>
    <property type="match status" value="1"/>
</dbReference>
<dbReference type="PANTHER" id="PTHR45828:SF32">
    <property type="entry name" value="SI:DKEY-251I10.2"/>
    <property type="match status" value="1"/>
</dbReference>
<dbReference type="InterPro" id="IPR042307">
    <property type="entry name" value="Reeler_sf"/>
</dbReference>
<evidence type="ECO:0000259" key="3">
    <source>
        <dbReference type="PROSITE" id="PS51019"/>
    </source>
</evidence>
<comment type="caution">
    <text evidence="4">The sequence shown here is derived from an EMBL/GenBank/DDBJ whole genome shotgun (WGS) entry which is preliminary data.</text>
</comment>
<dbReference type="Pfam" id="PF02014">
    <property type="entry name" value="Reeler"/>
    <property type="match status" value="1"/>
</dbReference>
<keyword evidence="2" id="KW-0732">Signal</keyword>
<dbReference type="PROSITE" id="PS51019">
    <property type="entry name" value="REELIN"/>
    <property type="match status" value="1"/>
</dbReference>
<evidence type="ECO:0000313" key="4">
    <source>
        <dbReference type="EMBL" id="KAK1163120.1"/>
    </source>
</evidence>
<dbReference type="InterPro" id="IPR051237">
    <property type="entry name" value="Ferric-chelate_Red/DefProt"/>
</dbReference>
<dbReference type="Proteomes" id="UP001230051">
    <property type="component" value="Unassembled WGS sequence"/>
</dbReference>
<keyword evidence="1" id="KW-1133">Transmembrane helix</keyword>
<dbReference type="InterPro" id="IPR002861">
    <property type="entry name" value="Reeler_dom"/>
</dbReference>
<keyword evidence="1" id="KW-0472">Membrane</keyword>
<keyword evidence="5" id="KW-1185">Reference proteome</keyword>
<feature type="chain" id="PRO_5042085547" description="Reelin domain-containing protein" evidence="2">
    <location>
        <begin position="24"/>
        <end position="188"/>
    </location>
</feature>
<feature type="signal peptide" evidence="2">
    <location>
        <begin position="1"/>
        <end position="23"/>
    </location>
</feature>
<dbReference type="GO" id="GO:0016020">
    <property type="term" value="C:membrane"/>
    <property type="evidence" value="ECO:0007669"/>
    <property type="project" value="TreeGrafter"/>
</dbReference>
<dbReference type="CDD" id="cd08544">
    <property type="entry name" value="Reeler"/>
    <property type="match status" value="1"/>
</dbReference>
<evidence type="ECO:0000256" key="2">
    <source>
        <dbReference type="SAM" id="SignalP"/>
    </source>
</evidence>
<sequence length="188" mass="20072">MARWTGTALLCVTLLQGLRMTTTLPNGAPLSACEDMMPQHTGVMPQPGPAPYTIQVSNSAYETGVPVTVRILGPVYRGLLLKAVAPGNTSALGSWKDPPENTKFLQCSGNLQGAITHANTNLKNNETVYVWIPPSNKSSIQFMATVAELRQLYWLNVKSEMLTGSAAGTGAGLLVLLSSLLLALLYSR</sequence>
<evidence type="ECO:0000313" key="5">
    <source>
        <dbReference type="Proteomes" id="UP001230051"/>
    </source>
</evidence>
<name>A0AAD8D5S2_ACIOX</name>
<dbReference type="EMBL" id="JAGXEW010000015">
    <property type="protein sequence ID" value="KAK1163120.1"/>
    <property type="molecule type" value="Genomic_DNA"/>
</dbReference>
<protein>
    <recommendedName>
        <fullName evidence="3">Reelin domain-containing protein</fullName>
    </recommendedName>
</protein>
<feature type="domain" description="Reelin" evidence="3">
    <location>
        <begin position="18"/>
        <end position="179"/>
    </location>
</feature>
<gene>
    <name evidence="4" type="ORF">AOXY_G16490</name>
</gene>
<organism evidence="4 5">
    <name type="scientific">Acipenser oxyrinchus oxyrinchus</name>
    <dbReference type="NCBI Taxonomy" id="40147"/>
    <lineage>
        <taxon>Eukaryota</taxon>
        <taxon>Metazoa</taxon>
        <taxon>Chordata</taxon>
        <taxon>Craniata</taxon>
        <taxon>Vertebrata</taxon>
        <taxon>Euteleostomi</taxon>
        <taxon>Actinopterygii</taxon>
        <taxon>Chondrostei</taxon>
        <taxon>Acipenseriformes</taxon>
        <taxon>Acipenseridae</taxon>
        <taxon>Acipenser</taxon>
    </lineage>
</organism>
<proteinExistence type="predicted"/>
<evidence type="ECO:0000256" key="1">
    <source>
        <dbReference type="SAM" id="Phobius"/>
    </source>
</evidence>
<accession>A0AAD8D5S2</accession>